<dbReference type="PANTHER" id="PTHR11552:SF147">
    <property type="entry name" value="CHOLINE DEHYDROGENASE, MITOCHONDRIAL"/>
    <property type="match status" value="1"/>
</dbReference>
<dbReference type="PROSITE" id="PS00624">
    <property type="entry name" value="GMC_OXRED_2"/>
    <property type="match status" value="1"/>
</dbReference>
<dbReference type="InterPro" id="IPR012132">
    <property type="entry name" value="GMC_OxRdtase"/>
</dbReference>
<dbReference type="Pfam" id="PF00732">
    <property type="entry name" value="GMC_oxred_N"/>
    <property type="match status" value="1"/>
</dbReference>
<evidence type="ECO:0000313" key="6">
    <source>
        <dbReference type="Proteomes" id="UP000708208"/>
    </source>
</evidence>
<gene>
    <name evidence="5" type="ORF">AFUS01_LOCUS10533</name>
</gene>
<accession>A0A8J2JP90</accession>
<sequence>MGASFFQTLPFMANPNLEFKMFLYGFALSLGVYITSLDMADRAADRVRAKLQRNLHTFDFIVVGAGSAGAVVANRLSENPKWKVLLLEAGGEPVPFGFIPSFSLFMLNYKETDWSHFTVPQKAACYALPKHKSGWSQGKSLGGTSNLNFMIHLRGSPQDYNAWANLTGDPSWNYEGCLPFFKKSEDFHGDYENDVIHGRGGPMRIERPGYQGLSSEFIQAGQELGLPHTDLNGYYTKGIDYIYYPIRRGSRDAVFNAFIKPARRRPNLTIFKFAHVNKILFKDGNVAHGVVFDRHGEQRTVYATKEIILSAGAVQTPKILMLSGIGPAEHLSSLRIPVISNLPVGKNLQDHISTYLGPFVVNSTQTLLLDRDITPKTWVQYLFRGTGPLATSTADATAVFSSAWAKARGEDDYPDIQYILSGGAQHESSPKEYSKAFHVR</sequence>
<reference evidence="5" key="1">
    <citation type="submission" date="2021-06" db="EMBL/GenBank/DDBJ databases">
        <authorList>
            <person name="Hodson N. C."/>
            <person name="Mongue J. A."/>
            <person name="Jaron S. K."/>
        </authorList>
    </citation>
    <scope>NUCLEOTIDE SEQUENCE</scope>
</reference>
<evidence type="ECO:0000256" key="1">
    <source>
        <dbReference type="ARBA" id="ARBA00001974"/>
    </source>
</evidence>
<dbReference type="AlphaFoldDB" id="A0A8J2JP90"/>
<proteinExistence type="predicted"/>
<organism evidence="5 6">
    <name type="scientific">Allacma fusca</name>
    <dbReference type="NCBI Taxonomy" id="39272"/>
    <lineage>
        <taxon>Eukaryota</taxon>
        <taxon>Metazoa</taxon>
        <taxon>Ecdysozoa</taxon>
        <taxon>Arthropoda</taxon>
        <taxon>Hexapoda</taxon>
        <taxon>Collembola</taxon>
        <taxon>Symphypleona</taxon>
        <taxon>Sminthuridae</taxon>
        <taxon>Allacma</taxon>
    </lineage>
</organism>
<dbReference type="PANTHER" id="PTHR11552">
    <property type="entry name" value="GLUCOSE-METHANOL-CHOLINE GMC OXIDOREDUCTASE"/>
    <property type="match status" value="1"/>
</dbReference>
<dbReference type="InterPro" id="IPR000172">
    <property type="entry name" value="GMC_OxRdtase_N"/>
</dbReference>
<dbReference type="PIRSF" id="PIRSF000137">
    <property type="entry name" value="Alcohol_oxidase"/>
    <property type="match status" value="1"/>
</dbReference>
<name>A0A8J2JP90_9HEXA</name>
<evidence type="ECO:0000256" key="3">
    <source>
        <dbReference type="ARBA" id="ARBA00022827"/>
    </source>
</evidence>
<feature type="non-terminal residue" evidence="5">
    <location>
        <position position="1"/>
    </location>
</feature>
<keyword evidence="6" id="KW-1185">Reference proteome</keyword>
<keyword evidence="3" id="KW-0274">FAD</keyword>
<protein>
    <recommendedName>
        <fullName evidence="4">Glucose-methanol-choline oxidoreductase N-terminal domain-containing protein</fullName>
    </recommendedName>
</protein>
<dbReference type="GO" id="GO:0050660">
    <property type="term" value="F:flavin adenine dinucleotide binding"/>
    <property type="evidence" value="ECO:0007669"/>
    <property type="project" value="InterPro"/>
</dbReference>
<evidence type="ECO:0000256" key="2">
    <source>
        <dbReference type="ARBA" id="ARBA00022630"/>
    </source>
</evidence>
<comment type="caution">
    <text evidence="5">The sequence shown here is derived from an EMBL/GenBank/DDBJ whole genome shotgun (WGS) entry which is preliminary data.</text>
</comment>
<evidence type="ECO:0000313" key="5">
    <source>
        <dbReference type="EMBL" id="CAG7721310.1"/>
    </source>
</evidence>
<dbReference type="EMBL" id="CAJVCH010078428">
    <property type="protein sequence ID" value="CAG7721310.1"/>
    <property type="molecule type" value="Genomic_DNA"/>
</dbReference>
<keyword evidence="2" id="KW-0285">Flavoprotein</keyword>
<dbReference type="OrthoDB" id="269227at2759"/>
<evidence type="ECO:0000259" key="4">
    <source>
        <dbReference type="PROSITE" id="PS00624"/>
    </source>
</evidence>
<dbReference type="Proteomes" id="UP000708208">
    <property type="component" value="Unassembled WGS sequence"/>
</dbReference>
<feature type="domain" description="Glucose-methanol-choline oxidoreductase N-terminal" evidence="4">
    <location>
        <begin position="312"/>
        <end position="326"/>
    </location>
</feature>
<dbReference type="GO" id="GO:0016614">
    <property type="term" value="F:oxidoreductase activity, acting on CH-OH group of donors"/>
    <property type="evidence" value="ECO:0007669"/>
    <property type="project" value="InterPro"/>
</dbReference>
<comment type="cofactor">
    <cofactor evidence="1">
        <name>FAD</name>
        <dbReference type="ChEBI" id="CHEBI:57692"/>
    </cofactor>
</comment>